<keyword evidence="1" id="KW-0732">Signal</keyword>
<dbReference type="Proteomes" id="UP000001997">
    <property type="component" value="Unassembled WGS sequence"/>
</dbReference>
<dbReference type="RefSeq" id="XP_001483897.2">
    <property type="nucleotide sequence ID" value="XM_001483847.1"/>
</dbReference>
<reference evidence="2 3" key="1">
    <citation type="journal article" date="2009" name="Nature">
        <title>Evolution of pathogenicity and sexual reproduction in eight Candida genomes.</title>
        <authorList>
            <person name="Butler G."/>
            <person name="Rasmussen M.D."/>
            <person name="Lin M.F."/>
            <person name="Santos M.A."/>
            <person name="Sakthikumar S."/>
            <person name="Munro C.A."/>
            <person name="Rheinbay E."/>
            <person name="Grabherr M."/>
            <person name="Forche A."/>
            <person name="Reedy J.L."/>
            <person name="Agrafioti I."/>
            <person name="Arnaud M.B."/>
            <person name="Bates S."/>
            <person name="Brown A.J."/>
            <person name="Brunke S."/>
            <person name="Costanzo M.C."/>
            <person name="Fitzpatrick D.A."/>
            <person name="de Groot P.W."/>
            <person name="Harris D."/>
            <person name="Hoyer L.L."/>
            <person name="Hube B."/>
            <person name="Klis F.M."/>
            <person name="Kodira C."/>
            <person name="Lennard N."/>
            <person name="Logue M.E."/>
            <person name="Martin R."/>
            <person name="Neiman A.M."/>
            <person name="Nikolaou E."/>
            <person name="Quail M.A."/>
            <person name="Quinn J."/>
            <person name="Santos M.C."/>
            <person name="Schmitzberger F.F."/>
            <person name="Sherlock G."/>
            <person name="Shah P."/>
            <person name="Silverstein K.A."/>
            <person name="Skrzypek M.S."/>
            <person name="Soll D."/>
            <person name="Staggs R."/>
            <person name="Stansfield I."/>
            <person name="Stumpf M.P."/>
            <person name="Sudbery P.E."/>
            <person name="Srikantha T."/>
            <person name="Zeng Q."/>
            <person name="Berman J."/>
            <person name="Berriman M."/>
            <person name="Heitman J."/>
            <person name="Gow N.A."/>
            <person name="Lorenz M.C."/>
            <person name="Birren B.W."/>
            <person name="Kellis M."/>
            <person name="Cuomo C.A."/>
        </authorList>
    </citation>
    <scope>NUCLEOTIDE SEQUENCE [LARGE SCALE GENOMIC DNA]</scope>
    <source>
        <strain evidence="3">ATCC 6260 / CBS 566 / DSM 6381 / JCM 1539 / NBRC 10279 / NRRL Y-324</strain>
    </source>
</reference>
<dbReference type="AlphaFoldDB" id="A5DJ27"/>
<dbReference type="EMBL" id="CH408158">
    <property type="protein sequence ID" value="EDK39180.2"/>
    <property type="molecule type" value="Genomic_DNA"/>
</dbReference>
<dbReference type="VEuPathDB" id="FungiDB:PGUG_03278"/>
<evidence type="ECO:0008006" key="4">
    <source>
        <dbReference type="Google" id="ProtNLM"/>
    </source>
</evidence>
<accession>A5DJ27</accession>
<name>A5DJ27_PICGU</name>
<evidence type="ECO:0000313" key="2">
    <source>
        <dbReference type="EMBL" id="EDK39180.2"/>
    </source>
</evidence>
<sequence length="259" mass="27252">MVSIKYFALTAFATSLVSASPVQVTRRGFLSDLFHEVAETTGAIVHGVQDLEALAKTTFQDLKCAAENFTGTSKAPHTNGIEWYEDAEYLAGLILSSGPAEYIKNETIQTVEQIIEGAEAQGSEFVQELAGYIGLAPEAAALANETFPIVNYFAAAIVKAIAEEAIAIAKSPKTAHDADTFINLVIRFLEQAGISITTTAGTAILSEFGVGLLIGPAITTACKAGSVAANALTSLEACTLRSNVFSQVLSEAQILLQQC</sequence>
<dbReference type="GeneID" id="5125888"/>
<dbReference type="eggNOG" id="ENOG502RQH5">
    <property type="taxonomic scope" value="Eukaryota"/>
</dbReference>
<gene>
    <name evidence="2" type="ORF">PGUG_03278</name>
</gene>
<keyword evidence="3" id="KW-1185">Reference proteome</keyword>
<dbReference type="KEGG" id="pgu:PGUG_03278"/>
<dbReference type="OrthoDB" id="4019865at2759"/>
<proteinExistence type="predicted"/>
<dbReference type="HOGENOM" id="CLU_1082248_0_0_1"/>
<organism evidence="2 3">
    <name type="scientific">Meyerozyma guilliermondii (strain ATCC 6260 / CBS 566 / DSM 6381 / JCM 1539 / NBRC 10279 / NRRL Y-324)</name>
    <name type="common">Yeast</name>
    <name type="synonym">Candida guilliermondii</name>
    <dbReference type="NCBI Taxonomy" id="294746"/>
    <lineage>
        <taxon>Eukaryota</taxon>
        <taxon>Fungi</taxon>
        <taxon>Dikarya</taxon>
        <taxon>Ascomycota</taxon>
        <taxon>Saccharomycotina</taxon>
        <taxon>Pichiomycetes</taxon>
        <taxon>Debaryomycetaceae</taxon>
        <taxon>Meyerozyma</taxon>
    </lineage>
</organism>
<evidence type="ECO:0000256" key="1">
    <source>
        <dbReference type="SAM" id="SignalP"/>
    </source>
</evidence>
<feature type="signal peptide" evidence="1">
    <location>
        <begin position="1"/>
        <end position="19"/>
    </location>
</feature>
<feature type="chain" id="PRO_5002680022" description="Cell wall protein" evidence="1">
    <location>
        <begin position="20"/>
        <end position="259"/>
    </location>
</feature>
<evidence type="ECO:0000313" key="3">
    <source>
        <dbReference type="Proteomes" id="UP000001997"/>
    </source>
</evidence>
<dbReference type="InParanoid" id="A5DJ27"/>
<protein>
    <recommendedName>
        <fullName evidence="4">Cell wall protein</fullName>
    </recommendedName>
</protein>